<reference evidence="3" key="1">
    <citation type="submission" date="2019-09" db="EMBL/GenBank/DDBJ databases">
        <title>Antimicrobial potential of Antarctic Bacteria.</title>
        <authorList>
            <person name="Benaud N."/>
            <person name="Edwards R.J."/>
            <person name="Ferrari B.C."/>
        </authorList>
    </citation>
    <scope>NUCLEOTIDE SEQUENCE [LARGE SCALE GENOMIC DNA]</scope>
    <source>
        <strain evidence="3">SPB151</strain>
    </source>
</reference>
<dbReference type="KEGG" id="kqi:F1D05_36395"/>
<dbReference type="CDD" id="cd00093">
    <property type="entry name" value="HTH_XRE"/>
    <property type="match status" value="1"/>
</dbReference>
<evidence type="ECO:0000259" key="1">
    <source>
        <dbReference type="PROSITE" id="PS50943"/>
    </source>
</evidence>
<dbReference type="RefSeq" id="WP_185444793.1">
    <property type="nucleotide sequence ID" value="NZ_CP043661.1"/>
</dbReference>
<feature type="domain" description="HTH cro/C1-type" evidence="1">
    <location>
        <begin position="6"/>
        <end position="72"/>
    </location>
</feature>
<evidence type="ECO:0000313" key="2">
    <source>
        <dbReference type="EMBL" id="QNE22379.1"/>
    </source>
</evidence>
<dbReference type="Proteomes" id="UP000515563">
    <property type="component" value="Chromosome"/>
</dbReference>
<dbReference type="PROSITE" id="PS50943">
    <property type="entry name" value="HTH_CROC1"/>
    <property type="match status" value="1"/>
</dbReference>
<name>A0A7G6X814_9ACTN</name>
<sequence>MANTTLRAVREGLRLTQDEFAKRIREAGERLDERNDCTLRTVQRWESGAVSYPRRHFIRAIEAATGYSIDQLGFDYVAKGGGFWQDHDAGNSGVAQIAADTRVPGHMVGGPPVSLSGIWESRCTYKSSSRDESFVDLSHLVLSHVGNQMTARSIDGSITGGGSLIVKLEQRIQIVTGTWEQKTGEDSYYQGQVFHGAVQMHIDATGTMMKGAWTGFGRDFDVNTGTWEMLRRDNNTRNAGRYAFVPGEQPSGD</sequence>
<dbReference type="EMBL" id="CP043661">
    <property type="protein sequence ID" value="QNE22379.1"/>
    <property type="molecule type" value="Genomic_DNA"/>
</dbReference>
<evidence type="ECO:0000313" key="3">
    <source>
        <dbReference type="Proteomes" id="UP000515563"/>
    </source>
</evidence>
<dbReference type="InterPro" id="IPR010982">
    <property type="entry name" value="Lambda_DNA-bd_dom_sf"/>
</dbReference>
<dbReference type="AlphaFoldDB" id="A0A7G6X814"/>
<dbReference type="GO" id="GO:0003677">
    <property type="term" value="F:DNA binding"/>
    <property type="evidence" value="ECO:0007669"/>
    <property type="project" value="InterPro"/>
</dbReference>
<organism evidence="2 3">
    <name type="scientific">Kribbella qitaiheensis</name>
    <dbReference type="NCBI Taxonomy" id="1544730"/>
    <lineage>
        <taxon>Bacteria</taxon>
        <taxon>Bacillati</taxon>
        <taxon>Actinomycetota</taxon>
        <taxon>Actinomycetes</taxon>
        <taxon>Propionibacteriales</taxon>
        <taxon>Kribbellaceae</taxon>
        <taxon>Kribbella</taxon>
    </lineage>
</organism>
<dbReference type="SMART" id="SM00530">
    <property type="entry name" value="HTH_XRE"/>
    <property type="match status" value="1"/>
</dbReference>
<reference evidence="2 3" key="2">
    <citation type="journal article" date="2020" name="Microbiol. Resour. Announc.">
        <title>Antarctic desert soil bacteria exhibit high novel natural product potential, evaluated through long-read genome sequencing and comparative genomics.</title>
        <authorList>
            <person name="Benaud N."/>
            <person name="Edwards R.J."/>
            <person name="Amos T.G."/>
            <person name="D'Agostino P.M."/>
            <person name="Gutierrez-Chavez C."/>
            <person name="Montgomery K."/>
            <person name="Nicetic I."/>
            <person name="Ferrari B.C."/>
        </authorList>
    </citation>
    <scope>NUCLEOTIDE SEQUENCE [LARGE SCALE GENOMIC DNA]</scope>
    <source>
        <strain evidence="2 3">SPB151</strain>
    </source>
</reference>
<accession>A0A7G6X814</accession>
<dbReference type="Gene3D" id="1.10.260.40">
    <property type="entry name" value="lambda repressor-like DNA-binding domains"/>
    <property type="match status" value="1"/>
</dbReference>
<keyword evidence="3" id="KW-1185">Reference proteome</keyword>
<dbReference type="SUPFAM" id="SSF47413">
    <property type="entry name" value="lambda repressor-like DNA-binding domains"/>
    <property type="match status" value="1"/>
</dbReference>
<protein>
    <submittedName>
        <fullName evidence="2">Helix-turn-helix transcriptional regulator</fullName>
    </submittedName>
</protein>
<gene>
    <name evidence="2" type="ORF">F1D05_36395</name>
</gene>
<proteinExistence type="predicted"/>
<dbReference type="InterPro" id="IPR001387">
    <property type="entry name" value="Cro/C1-type_HTH"/>
</dbReference>